<gene>
    <name evidence="2" type="ORF">PoB_003240400</name>
</gene>
<dbReference type="AlphaFoldDB" id="A0AAV4AE21"/>
<evidence type="ECO:0000313" key="2">
    <source>
        <dbReference type="EMBL" id="GFO05899.1"/>
    </source>
</evidence>
<keyword evidence="3" id="KW-1185">Reference proteome</keyword>
<organism evidence="2 3">
    <name type="scientific">Plakobranchus ocellatus</name>
    <dbReference type="NCBI Taxonomy" id="259542"/>
    <lineage>
        <taxon>Eukaryota</taxon>
        <taxon>Metazoa</taxon>
        <taxon>Spiralia</taxon>
        <taxon>Lophotrochozoa</taxon>
        <taxon>Mollusca</taxon>
        <taxon>Gastropoda</taxon>
        <taxon>Heterobranchia</taxon>
        <taxon>Euthyneura</taxon>
        <taxon>Panpulmonata</taxon>
        <taxon>Sacoglossa</taxon>
        <taxon>Placobranchoidea</taxon>
        <taxon>Plakobranchidae</taxon>
        <taxon>Plakobranchus</taxon>
    </lineage>
</organism>
<dbReference type="Proteomes" id="UP000735302">
    <property type="component" value="Unassembled WGS sequence"/>
</dbReference>
<proteinExistence type="predicted"/>
<dbReference type="EMBL" id="BLXT01003755">
    <property type="protein sequence ID" value="GFO05899.1"/>
    <property type="molecule type" value="Genomic_DNA"/>
</dbReference>
<sequence length="142" mass="15946">MGQFFRSPRTRSSTPMSTGSTSTGETYLDDDLDLGLPEKSDATPSYLIKLQDRASASNVQSWFDKVQRARPARFQMAASARDYKPLPSLKIALPHFPRSLIPLGPAREEKRANTFSLRLQQKVSSKRNLVTVRGNCVCNHNY</sequence>
<name>A0AAV4AE21_9GAST</name>
<feature type="compositionally biased region" description="Low complexity" evidence="1">
    <location>
        <begin position="10"/>
        <end position="26"/>
    </location>
</feature>
<evidence type="ECO:0000256" key="1">
    <source>
        <dbReference type="SAM" id="MobiDB-lite"/>
    </source>
</evidence>
<protein>
    <submittedName>
        <fullName evidence="2">Uncharacterized protein</fullName>
    </submittedName>
</protein>
<reference evidence="2 3" key="1">
    <citation type="journal article" date="2021" name="Elife">
        <title>Chloroplast acquisition without the gene transfer in kleptoplastic sea slugs, Plakobranchus ocellatus.</title>
        <authorList>
            <person name="Maeda T."/>
            <person name="Takahashi S."/>
            <person name="Yoshida T."/>
            <person name="Shimamura S."/>
            <person name="Takaki Y."/>
            <person name="Nagai Y."/>
            <person name="Toyoda A."/>
            <person name="Suzuki Y."/>
            <person name="Arimoto A."/>
            <person name="Ishii H."/>
            <person name="Satoh N."/>
            <person name="Nishiyama T."/>
            <person name="Hasebe M."/>
            <person name="Maruyama T."/>
            <person name="Minagawa J."/>
            <person name="Obokata J."/>
            <person name="Shigenobu S."/>
        </authorList>
    </citation>
    <scope>NUCLEOTIDE SEQUENCE [LARGE SCALE GENOMIC DNA]</scope>
</reference>
<comment type="caution">
    <text evidence="2">The sequence shown here is derived from an EMBL/GenBank/DDBJ whole genome shotgun (WGS) entry which is preliminary data.</text>
</comment>
<accession>A0AAV4AE21</accession>
<evidence type="ECO:0000313" key="3">
    <source>
        <dbReference type="Proteomes" id="UP000735302"/>
    </source>
</evidence>
<feature type="region of interest" description="Disordered" evidence="1">
    <location>
        <begin position="1"/>
        <end position="36"/>
    </location>
</feature>